<gene>
    <name evidence="1" type="ORF">MRATA1EN22A_LOCUS3271</name>
</gene>
<organism evidence="1 2">
    <name type="scientific">Rangifer tarandus platyrhynchus</name>
    <name type="common">Svalbard reindeer</name>
    <dbReference type="NCBI Taxonomy" id="3082113"/>
    <lineage>
        <taxon>Eukaryota</taxon>
        <taxon>Metazoa</taxon>
        <taxon>Chordata</taxon>
        <taxon>Craniata</taxon>
        <taxon>Vertebrata</taxon>
        <taxon>Euteleostomi</taxon>
        <taxon>Mammalia</taxon>
        <taxon>Eutheria</taxon>
        <taxon>Laurasiatheria</taxon>
        <taxon>Artiodactyla</taxon>
        <taxon>Ruminantia</taxon>
        <taxon>Pecora</taxon>
        <taxon>Cervidae</taxon>
        <taxon>Odocoileinae</taxon>
        <taxon>Rangifer</taxon>
    </lineage>
</organism>
<evidence type="ECO:0000313" key="2">
    <source>
        <dbReference type="Proteomes" id="UP001162501"/>
    </source>
</evidence>
<dbReference type="Proteomes" id="UP001162501">
    <property type="component" value="Chromosome 11"/>
</dbReference>
<protein>
    <submittedName>
        <fullName evidence="1">Uncharacterized protein</fullName>
    </submittedName>
</protein>
<name>A0AC59Y905_RANTA</name>
<reference evidence="1" key="1">
    <citation type="submission" date="2023-05" db="EMBL/GenBank/DDBJ databases">
        <authorList>
            <consortium name="ELIXIR-Norway"/>
        </authorList>
    </citation>
    <scope>NUCLEOTIDE SEQUENCE</scope>
</reference>
<sequence>MPLGRLMEDEVNRELKEVISPVSHVILCHVCKPLTMILRAQLQKTKELLAPPLPENKLPSCTDFVLVAADLSGTLQRSDTALEPANKRHNQCTTAITGATVSASPSLLSCPR</sequence>
<evidence type="ECO:0000313" key="1">
    <source>
        <dbReference type="EMBL" id="CAM9491981.1"/>
    </source>
</evidence>
<proteinExistence type="predicted"/>
<accession>A0AC59Y905</accession>
<reference evidence="1" key="2">
    <citation type="submission" date="2025-03" db="EMBL/GenBank/DDBJ databases">
        <authorList>
            <consortium name="ELIXIR-Norway"/>
            <consortium name="Elixir Norway"/>
        </authorList>
    </citation>
    <scope>NUCLEOTIDE SEQUENCE</scope>
</reference>
<dbReference type="EMBL" id="OX596095">
    <property type="protein sequence ID" value="CAM9491981.1"/>
    <property type="molecule type" value="Genomic_DNA"/>
</dbReference>